<proteinExistence type="predicted"/>
<accession>A0A1I5UNI0</accession>
<name>A0A1I5UNI0_9ACTN</name>
<evidence type="ECO:0000256" key="1">
    <source>
        <dbReference type="SAM" id="Phobius"/>
    </source>
</evidence>
<keyword evidence="1" id="KW-0472">Membrane</keyword>
<dbReference type="InParanoid" id="A0A1I5UNI0"/>
<dbReference type="GeneID" id="99648798"/>
<keyword evidence="1" id="KW-1133">Transmembrane helix</keyword>
<dbReference type="STRING" id="1993.SAMN04489713_12028"/>
<dbReference type="RefSeq" id="WP_021596732.1">
    <property type="nucleotide sequence ID" value="NZ_CP083237.1"/>
</dbReference>
<sequence>MWIAPERRSLSRWAVPGLVLGAGVVVGAVLAADGRSGTALVALAALAGYAAYLAYRRNEPALPFSESFGSGTRARAHLRAAAMTGDMLTVAVVAALVVQALRGADVAPYAWLAAVAGVTYLLSAAAAGRGL</sequence>
<dbReference type="AlphaFoldDB" id="A0A1I5UNI0"/>
<protein>
    <submittedName>
        <fullName evidence="2">Uncharacterized protein</fullName>
    </submittedName>
</protein>
<reference evidence="2 3" key="1">
    <citation type="submission" date="2016-10" db="EMBL/GenBank/DDBJ databases">
        <authorList>
            <person name="de Groot N.N."/>
        </authorList>
    </citation>
    <scope>NUCLEOTIDE SEQUENCE [LARGE SCALE GENOMIC DNA]</scope>
    <source>
        <strain evidence="2 3">DSM 43067</strain>
    </source>
</reference>
<dbReference type="EMBL" id="FOVH01000020">
    <property type="protein sequence ID" value="SFP96831.1"/>
    <property type="molecule type" value="Genomic_DNA"/>
</dbReference>
<feature type="transmembrane region" description="Helical" evidence="1">
    <location>
        <begin position="109"/>
        <end position="128"/>
    </location>
</feature>
<feature type="transmembrane region" description="Helical" evidence="1">
    <location>
        <begin position="12"/>
        <end position="32"/>
    </location>
</feature>
<dbReference type="OrthoDB" id="3481766at2"/>
<keyword evidence="1" id="KW-0812">Transmembrane</keyword>
<evidence type="ECO:0000313" key="3">
    <source>
        <dbReference type="Proteomes" id="UP000183413"/>
    </source>
</evidence>
<keyword evidence="3" id="KW-1185">Reference proteome</keyword>
<gene>
    <name evidence="2" type="ORF">SAMN04489713_12028</name>
</gene>
<organism evidence="2 3">
    <name type="scientific">Actinomadura madurae</name>
    <dbReference type="NCBI Taxonomy" id="1993"/>
    <lineage>
        <taxon>Bacteria</taxon>
        <taxon>Bacillati</taxon>
        <taxon>Actinomycetota</taxon>
        <taxon>Actinomycetes</taxon>
        <taxon>Streptosporangiales</taxon>
        <taxon>Thermomonosporaceae</taxon>
        <taxon>Actinomadura</taxon>
    </lineage>
</organism>
<evidence type="ECO:0000313" key="2">
    <source>
        <dbReference type="EMBL" id="SFP96831.1"/>
    </source>
</evidence>
<dbReference type="Proteomes" id="UP000183413">
    <property type="component" value="Unassembled WGS sequence"/>
</dbReference>
<feature type="transmembrane region" description="Helical" evidence="1">
    <location>
        <begin position="38"/>
        <end position="55"/>
    </location>
</feature>
<feature type="transmembrane region" description="Helical" evidence="1">
    <location>
        <begin position="76"/>
        <end position="97"/>
    </location>
</feature>